<evidence type="ECO:0000256" key="1">
    <source>
        <dbReference type="ARBA" id="ARBA00010792"/>
    </source>
</evidence>
<sequence>MDFLTSWLEHYGYWVLFFALLLEMLALPLPGEVLMSYAGLLIFQGKLNWFLCILTAGAGVSTGVTLSYWIGFRLGSPFFEKYGTRVHLGPDKLDKISYWFQRYGNKVLVIAYFIPGIRHFTGYVSGVTRIRFRKYAWYAYTGAFLWVSVFISLGKVLGPKWEQYHHRMNRYLIYAGIIAAFIFILVYLYRKNKLQFKEILTNSLEKGIYNFHSMGKVKFIVLAAFAIFAAFITLMIGLIQDFLANEFALFDEVTSYIIHEVFDPEWTVWMNRFALLGSYYVFVPLIVVTALWILIKSKDRILELMSFTLVIVGGEALDDGLRALFHRIGPSSSNYPFPSTFPSEQTLISLTVCGFAAYLLVRHQVKLKFRITATLLVILLCLLVGVSRIFFDVQYPSDVIAGYAFGGAWISLNVILLEILRMLRKNGFVAL</sequence>
<dbReference type="InterPro" id="IPR032816">
    <property type="entry name" value="VTT_dom"/>
</dbReference>
<reference evidence="5 6" key="1">
    <citation type="submission" date="2022-05" db="EMBL/GenBank/DDBJ databases">
        <title>Genome Sequencing of Bee-Associated Microbes.</title>
        <authorList>
            <person name="Dunlap C."/>
        </authorList>
    </citation>
    <scope>NUCLEOTIDE SEQUENCE [LARGE SCALE GENOMIC DNA]</scope>
    <source>
        <strain evidence="5 6">NRRL B-14421</strain>
    </source>
</reference>
<comment type="caution">
    <text evidence="5">The sequence shown here is derived from an EMBL/GenBank/DDBJ whole genome shotgun (WGS) entry which is preliminary data.</text>
</comment>
<comment type="similarity">
    <text evidence="1">Belongs to the DedA family.</text>
</comment>
<dbReference type="InterPro" id="IPR000326">
    <property type="entry name" value="PAP2/HPO"/>
</dbReference>
<dbReference type="Proteomes" id="UP001527099">
    <property type="component" value="Unassembled WGS sequence"/>
</dbReference>
<dbReference type="Pfam" id="PF09335">
    <property type="entry name" value="VTT_dom"/>
    <property type="match status" value="1"/>
</dbReference>
<dbReference type="Gene3D" id="1.20.144.10">
    <property type="entry name" value="Phosphatidic acid phosphatase type 2/haloperoxidase"/>
    <property type="match status" value="1"/>
</dbReference>
<feature type="transmembrane region" description="Helical" evidence="2">
    <location>
        <begin position="373"/>
        <end position="391"/>
    </location>
</feature>
<feature type="transmembrane region" description="Helical" evidence="2">
    <location>
        <begin position="219"/>
        <end position="239"/>
    </location>
</feature>
<feature type="transmembrane region" description="Helical" evidence="2">
    <location>
        <begin position="403"/>
        <end position="423"/>
    </location>
</feature>
<feature type="transmembrane region" description="Helical" evidence="2">
    <location>
        <begin position="273"/>
        <end position="295"/>
    </location>
</feature>
<evidence type="ECO:0000256" key="2">
    <source>
        <dbReference type="SAM" id="Phobius"/>
    </source>
</evidence>
<dbReference type="SUPFAM" id="SSF48317">
    <property type="entry name" value="Acid phosphatase/Vanadium-dependent haloperoxidase"/>
    <property type="match status" value="1"/>
</dbReference>
<dbReference type="Pfam" id="PF01569">
    <property type="entry name" value="PAP2"/>
    <property type="match status" value="1"/>
</dbReference>
<evidence type="ECO:0000313" key="6">
    <source>
        <dbReference type="Proteomes" id="UP001527099"/>
    </source>
</evidence>
<feature type="transmembrane region" description="Helical" evidence="2">
    <location>
        <begin position="137"/>
        <end position="159"/>
    </location>
</feature>
<feature type="domain" description="Phosphatidic acid phosphatase type 2/haloperoxidase" evidence="3">
    <location>
        <begin position="333"/>
        <end position="412"/>
    </location>
</feature>
<accession>A0ABT4GJ42</accession>
<feature type="transmembrane region" description="Helical" evidence="2">
    <location>
        <begin position="12"/>
        <end position="35"/>
    </location>
</feature>
<evidence type="ECO:0000259" key="3">
    <source>
        <dbReference type="Pfam" id="PF01569"/>
    </source>
</evidence>
<dbReference type="RefSeq" id="WP_268617376.1">
    <property type="nucleotide sequence ID" value="NZ_JAMDMX010000091.1"/>
</dbReference>
<name>A0ABT4GJ42_9BACL</name>
<dbReference type="InterPro" id="IPR051311">
    <property type="entry name" value="DedA_domain"/>
</dbReference>
<feature type="transmembrane region" description="Helical" evidence="2">
    <location>
        <begin position="47"/>
        <end position="70"/>
    </location>
</feature>
<evidence type="ECO:0000313" key="5">
    <source>
        <dbReference type="EMBL" id="MCY9696208.1"/>
    </source>
</evidence>
<proteinExistence type="inferred from homology"/>
<evidence type="ECO:0000259" key="4">
    <source>
        <dbReference type="Pfam" id="PF09335"/>
    </source>
</evidence>
<dbReference type="PANTHER" id="PTHR42709:SF9">
    <property type="entry name" value="ALKALINE PHOSPHATASE LIKE PROTEIN"/>
    <property type="match status" value="1"/>
</dbReference>
<feature type="transmembrane region" description="Helical" evidence="2">
    <location>
        <begin position="107"/>
        <end position="125"/>
    </location>
</feature>
<gene>
    <name evidence="5" type="ORF">M5X19_25400</name>
</gene>
<dbReference type="PANTHER" id="PTHR42709">
    <property type="entry name" value="ALKALINE PHOSPHATASE LIKE PROTEIN"/>
    <property type="match status" value="1"/>
</dbReference>
<dbReference type="EMBL" id="JAMDMX010000091">
    <property type="protein sequence ID" value="MCY9696208.1"/>
    <property type="molecule type" value="Genomic_DNA"/>
</dbReference>
<keyword evidence="6" id="KW-1185">Reference proteome</keyword>
<keyword evidence="2" id="KW-0812">Transmembrane</keyword>
<dbReference type="InterPro" id="IPR036938">
    <property type="entry name" value="PAP2/HPO_sf"/>
</dbReference>
<keyword evidence="2" id="KW-1133">Transmembrane helix</keyword>
<keyword evidence="2" id="KW-0472">Membrane</keyword>
<feature type="domain" description="VTT" evidence="4">
    <location>
        <begin position="29"/>
        <end position="155"/>
    </location>
</feature>
<feature type="transmembrane region" description="Helical" evidence="2">
    <location>
        <begin position="171"/>
        <end position="189"/>
    </location>
</feature>
<protein>
    <submittedName>
        <fullName evidence="5">VTT domain-containing protein</fullName>
    </submittedName>
</protein>
<organism evidence="5 6">
    <name type="scientific">Paenibacillus alginolyticus</name>
    <dbReference type="NCBI Taxonomy" id="59839"/>
    <lineage>
        <taxon>Bacteria</taxon>
        <taxon>Bacillati</taxon>
        <taxon>Bacillota</taxon>
        <taxon>Bacilli</taxon>
        <taxon>Bacillales</taxon>
        <taxon>Paenibacillaceae</taxon>
        <taxon>Paenibacillus</taxon>
    </lineage>
</organism>